<dbReference type="CTD" id="20326795"/>
<evidence type="ECO:0000256" key="5">
    <source>
        <dbReference type="ARBA" id="ARBA00023065"/>
    </source>
</evidence>
<reference evidence="14 15" key="1">
    <citation type="submission" date="2013-11" db="EMBL/GenBank/DDBJ databases">
        <title>Opisthorchis viverrini - life in the bile duct.</title>
        <authorList>
            <person name="Young N.D."/>
            <person name="Nagarajan N."/>
            <person name="Lin S.J."/>
            <person name="Korhonen P.K."/>
            <person name="Jex A.R."/>
            <person name="Hall R.S."/>
            <person name="Safavi-Hemami H."/>
            <person name="Kaewkong W."/>
            <person name="Bertrand D."/>
            <person name="Gao S."/>
            <person name="Seet Q."/>
            <person name="Wongkham S."/>
            <person name="Teh B.T."/>
            <person name="Wongkham C."/>
            <person name="Intapan P.M."/>
            <person name="Maleewong W."/>
            <person name="Yang X."/>
            <person name="Hu M."/>
            <person name="Wang Z."/>
            <person name="Hofmann A."/>
            <person name="Sternberg P.W."/>
            <person name="Tan P."/>
            <person name="Wang J."/>
            <person name="Gasser R.B."/>
        </authorList>
    </citation>
    <scope>NUCLEOTIDE SEQUENCE [LARGE SCALE GENOMIC DNA]</scope>
</reference>
<evidence type="ECO:0000256" key="11">
    <source>
        <dbReference type="SAM" id="MobiDB-lite"/>
    </source>
</evidence>
<comment type="subcellular location">
    <subcellularLocation>
        <location evidence="1">Membrane</location>
        <topology evidence="1">Multi-pass membrane protein</topology>
    </subcellularLocation>
</comment>
<evidence type="ECO:0000256" key="4">
    <source>
        <dbReference type="ARBA" id="ARBA00022989"/>
    </source>
</evidence>
<dbReference type="GO" id="GO:0015276">
    <property type="term" value="F:ligand-gated monoatomic ion channel activity"/>
    <property type="evidence" value="ECO:0007669"/>
    <property type="project" value="InterPro"/>
</dbReference>
<feature type="region of interest" description="Disordered" evidence="11">
    <location>
        <begin position="430"/>
        <end position="455"/>
    </location>
</feature>
<dbReference type="KEGG" id="ovi:T265_12627"/>
<evidence type="ECO:0000256" key="9">
    <source>
        <dbReference type="ARBA" id="ARBA00023286"/>
    </source>
</evidence>
<evidence type="ECO:0000256" key="2">
    <source>
        <dbReference type="ARBA" id="ARBA00022448"/>
    </source>
</evidence>
<evidence type="ECO:0000256" key="6">
    <source>
        <dbReference type="ARBA" id="ARBA00023136"/>
    </source>
</evidence>
<evidence type="ECO:0000256" key="12">
    <source>
        <dbReference type="SAM" id="Phobius"/>
    </source>
</evidence>
<dbReference type="OrthoDB" id="6269609at2759"/>
<feature type="domain" description="Ionotropic glutamate receptor C-terminal" evidence="13">
    <location>
        <begin position="52"/>
        <end position="318"/>
    </location>
</feature>
<evidence type="ECO:0000256" key="7">
    <source>
        <dbReference type="ARBA" id="ARBA00023170"/>
    </source>
</evidence>
<evidence type="ECO:0000256" key="3">
    <source>
        <dbReference type="ARBA" id="ARBA00022692"/>
    </source>
</evidence>
<evidence type="ECO:0000313" key="15">
    <source>
        <dbReference type="Proteomes" id="UP000054324"/>
    </source>
</evidence>
<keyword evidence="2" id="KW-0813">Transport</keyword>
<dbReference type="PANTHER" id="PTHR18966">
    <property type="entry name" value="IONOTROPIC GLUTAMATE RECEPTOR"/>
    <property type="match status" value="1"/>
</dbReference>
<keyword evidence="6 12" id="KW-0472">Membrane</keyword>
<evidence type="ECO:0000256" key="10">
    <source>
        <dbReference type="ARBA" id="ARBA00023303"/>
    </source>
</evidence>
<evidence type="ECO:0000259" key="13">
    <source>
        <dbReference type="SMART" id="SM00079"/>
    </source>
</evidence>
<dbReference type="InterPro" id="IPR015683">
    <property type="entry name" value="Ionotropic_Glu_rcpt"/>
</dbReference>
<protein>
    <recommendedName>
        <fullName evidence="13">Ionotropic glutamate receptor C-terminal domain-containing protein</fullName>
    </recommendedName>
</protein>
<dbReference type="SUPFAM" id="SSF53850">
    <property type="entry name" value="Periplasmic binding protein-like II"/>
    <property type="match status" value="1"/>
</dbReference>
<sequence>MDLAYGIRNSISYKAMSESHSLHDAFFVRKRNVSELHYYLNDLNSHISFSTEIESTSRTLPFEDCVTHKKRLIRQQSQTEVKNKLQGSEYQASLIRRQLRGTFVLIGTAVIPYKPGISEVIQRIQNKANIRLAFSKGNTLCSELVQSPPAKRTKDRVYKINDCTTAYLGQTAGEAYSRIGGHRLSIIAHGYRALLKDSVMSEHELGMGQKIDHSDIPTYQRMWEFMNANKSLFVNKTEDGIVRALNGDYAFILESTLNEYYSQRNCQLTPLGGLLDPRGYGIGLPIGNNGLRDLLSEGILKLQKDQTLEKMRQYWLQRYNATVPCYLQSSQSALPSRTQLTMAKMSSAFIGLGAGLLLGLIVWVGEMINWLQKLRHSPNRRSCTEVCTHLRHVLCESCNRGRRRSLDEALILPYKRQESEQTVPNGVVGIGQQISSSNKNNASSGATRPPKVTAL</sequence>
<keyword evidence="8" id="KW-0325">Glycoprotein</keyword>
<evidence type="ECO:0000256" key="1">
    <source>
        <dbReference type="ARBA" id="ARBA00004141"/>
    </source>
</evidence>
<dbReference type="AlphaFoldDB" id="A0A075A138"/>
<name>A0A075A138_OPIVI</name>
<dbReference type="GeneID" id="20326795"/>
<keyword evidence="4 12" id="KW-1133">Transmembrane helix</keyword>
<evidence type="ECO:0000256" key="8">
    <source>
        <dbReference type="ARBA" id="ARBA00023180"/>
    </source>
</evidence>
<keyword evidence="10" id="KW-0407">Ion channel</keyword>
<keyword evidence="9" id="KW-1071">Ligand-gated ion channel</keyword>
<dbReference type="STRING" id="6198.A0A075A138"/>
<feature type="transmembrane region" description="Helical" evidence="12">
    <location>
        <begin position="348"/>
        <end position="371"/>
    </location>
</feature>
<accession>A0A075A138</accession>
<dbReference type="SMART" id="SM00079">
    <property type="entry name" value="PBPe"/>
    <property type="match status" value="1"/>
</dbReference>
<dbReference type="EMBL" id="KL596625">
    <property type="protein sequence ID" value="KER33443.1"/>
    <property type="molecule type" value="Genomic_DNA"/>
</dbReference>
<keyword evidence="3 12" id="KW-0812">Transmembrane</keyword>
<keyword evidence="15" id="KW-1185">Reference proteome</keyword>
<dbReference type="Proteomes" id="UP000054324">
    <property type="component" value="Unassembled WGS sequence"/>
</dbReference>
<gene>
    <name evidence="14" type="ORF">T265_12627</name>
</gene>
<evidence type="ECO:0000313" key="14">
    <source>
        <dbReference type="EMBL" id="KER33443.1"/>
    </source>
</evidence>
<dbReference type="GO" id="GO:0016020">
    <property type="term" value="C:membrane"/>
    <property type="evidence" value="ECO:0007669"/>
    <property type="project" value="UniProtKB-SubCell"/>
</dbReference>
<keyword evidence="7" id="KW-0675">Receptor</keyword>
<dbReference type="RefSeq" id="XP_009162900.1">
    <property type="nucleotide sequence ID" value="XM_009164636.1"/>
</dbReference>
<proteinExistence type="predicted"/>
<organism evidence="14 15">
    <name type="scientific">Opisthorchis viverrini</name>
    <name type="common">Southeast Asian liver fluke</name>
    <dbReference type="NCBI Taxonomy" id="6198"/>
    <lineage>
        <taxon>Eukaryota</taxon>
        <taxon>Metazoa</taxon>
        <taxon>Spiralia</taxon>
        <taxon>Lophotrochozoa</taxon>
        <taxon>Platyhelminthes</taxon>
        <taxon>Trematoda</taxon>
        <taxon>Digenea</taxon>
        <taxon>Opisthorchiida</taxon>
        <taxon>Opisthorchiata</taxon>
        <taxon>Opisthorchiidae</taxon>
        <taxon>Opisthorchis</taxon>
    </lineage>
</organism>
<feature type="compositionally biased region" description="Low complexity" evidence="11">
    <location>
        <begin position="435"/>
        <end position="444"/>
    </location>
</feature>
<dbReference type="InterPro" id="IPR001320">
    <property type="entry name" value="Iontro_rcpt_C"/>
</dbReference>
<dbReference type="Gene3D" id="3.40.190.10">
    <property type="entry name" value="Periplasmic binding protein-like II"/>
    <property type="match status" value="1"/>
</dbReference>
<keyword evidence="5" id="KW-0406">Ion transport</keyword>